<dbReference type="GO" id="GO:0016020">
    <property type="term" value="C:membrane"/>
    <property type="evidence" value="ECO:0007669"/>
    <property type="project" value="UniProtKB-SubCell"/>
</dbReference>
<keyword evidence="6" id="KW-0472">Membrane</keyword>
<comment type="subcellular location">
    <subcellularLocation>
        <location evidence="2">Endoplasmic reticulum</location>
    </subcellularLocation>
    <subcellularLocation>
        <location evidence="3">Membrane</location>
    </subcellularLocation>
    <subcellularLocation>
        <location evidence="1">Mitochondrion</location>
    </subcellularLocation>
</comment>
<dbReference type="GO" id="GO:0005783">
    <property type="term" value="C:endoplasmic reticulum"/>
    <property type="evidence" value="ECO:0007669"/>
    <property type="project" value="UniProtKB-SubCell"/>
</dbReference>
<dbReference type="InterPro" id="IPR052374">
    <property type="entry name" value="SERAC1"/>
</dbReference>
<keyword evidence="9" id="KW-1185">Reference proteome</keyword>
<dbReference type="PANTHER" id="PTHR48182:SF2">
    <property type="entry name" value="PROTEIN SERAC1"/>
    <property type="match status" value="1"/>
</dbReference>
<keyword evidence="8" id="KW-0378">Hydrolase</keyword>
<protein>
    <submittedName>
        <fullName evidence="8">Alpha/Beta hydrolase protein</fullName>
    </submittedName>
</protein>
<dbReference type="RefSeq" id="XP_031921517.1">
    <property type="nucleotide sequence ID" value="XM_032069054.1"/>
</dbReference>
<dbReference type="AlphaFoldDB" id="A0A5N6ZN86"/>
<reference evidence="8 9" key="1">
    <citation type="submission" date="2019-04" db="EMBL/GenBank/DDBJ databases">
        <title>Friends and foes A comparative genomics studyof 23 Aspergillus species from section Flavi.</title>
        <authorList>
            <consortium name="DOE Joint Genome Institute"/>
            <person name="Kjaerbolling I."/>
            <person name="Vesth T."/>
            <person name="Frisvad J.C."/>
            <person name="Nybo J.L."/>
            <person name="Theobald S."/>
            <person name="Kildgaard S."/>
            <person name="Isbrandt T."/>
            <person name="Kuo A."/>
            <person name="Sato A."/>
            <person name="Lyhne E.K."/>
            <person name="Kogle M.E."/>
            <person name="Wiebenga A."/>
            <person name="Kun R.S."/>
            <person name="Lubbers R.J."/>
            <person name="Makela M.R."/>
            <person name="Barry K."/>
            <person name="Chovatia M."/>
            <person name="Clum A."/>
            <person name="Daum C."/>
            <person name="Haridas S."/>
            <person name="He G."/>
            <person name="LaButti K."/>
            <person name="Lipzen A."/>
            <person name="Mondo S."/>
            <person name="Riley R."/>
            <person name="Salamov A."/>
            <person name="Simmons B.A."/>
            <person name="Magnuson J.K."/>
            <person name="Henrissat B."/>
            <person name="Mortensen U.H."/>
            <person name="Larsen T.O."/>
            <person name="Devries R.P."/>
            <person name="Grigoriev I.V."/>
            <person name="Machida M."/>
            <person name="Baker S.E."/>
            <person name="Andersen M.R."/>
        </authorList>
    </citation>
    <scope>NUCLEOTIDE SEQUENCE [LARGE SCALE GENOMIC DNA]</scope>
    <source>
        <strain evidence="8 9">CBS 763.97</strain>
    </source>
</reference>
<dbReference type="Pfam" id="PF12697">
    <property type="entry name" value="Abhydrolase_6"/>
    <property type="match status" value="1"/>
</dbReference>
<dbReference type="InterPro" id="IPR029058">
    <property type="entry name" value="AB_hydrolase_fold"/>
</dbReference>
<gene>
    <name evidence="8" type="ORF">BDV27DRAFT_137715</name>
</gene>
<dbReference type="GO" id="GO:0016787">
    <property type="term" value="F:hydrolase activity"/>
    <property type="evidence" value="ECO:0007669"/>
    <property type="project" value="UniProtKB-KW"/>
</dbReference>
<organism evidence="8 9">
    <name type="scientific">Aspergillus caelatus</name>
    <dbReference type="NCBI Taxonomy" id="61420"/>
    <lineage>
        <taxon>Eukaryota</taxon>
        <taxon>Fungi</taxon>
        <taxon>Dikarya</taxon>
        <taxon>Ascomycota</taxon>
        <taxon>Pezizomycotina</taxon>
        <taxon>Eurotiomycetes</taxon>
        <taxon>Eurotiomycetidae</taxon>
        <taxon>Eurotiales</taxon>
        <taxon>Aspergillaceae</taxon>
        <taxon>Aspergillus</taxon>
        <taxon>Aspergillus subgen. Circumdati</taxon>
    </lineage>
</organism>
<dbReference type="SUPFAM" id="SSF53474">
    <property type="entry name" value="alpha/beta-Hydrolases"/>
    <property type="match status" value="1"/>
</dbReference>
<name>A0A5N6ZN86_9EURO</name>
<dbReference type="InterPro" id="IPR000073">
    <property type="entry name" value="AB_hydrolase_1"/>
</dbReference>
<dbReference type="PANTHER" id="PTHR48182">
    <property type="entry name" value="PROTEIN SERAC1"/>
    <property type="match status" value="1"/>
</dbReference>
<keyword evidence="5" id="KW-0496">Mitochondrion</keyword>
<evidence type="ECO:0000313" key="9">
    <source>
        <dbReference type="Proteomes" id="UP000326268"/>
    </source>
</evidence>
<evidence type="ECO:0000313" key="8">
    <source>
        <dbReference type="EMBL" id="KAE8358436.1"/>
    </source>
</evidence>
<feature type="domain" description="AB hydrolase-1" evidence="7">
    <location>
        <begin position="51"/>
        <end position="150"/>
    </location>
</feature>
<dbReference type="Proteomes" id="UP000326268">
    <property type="component" value="Unassembled WGS sequence"/>
</dbReference>
<proteinExistence type="predicted"/>
<dbReference type="GO" id="GO:0005739">
    <property type="term" value="C:mitochondrion"/>
    <property type="evidence" value="ECO:0007669"/>
    <property type="project" value="UniProtKB-SubCell"/>
</dbReference>
<keyword evidence="4" id="KW-0256">Endoplasmic reticulum</keyword>
<dbReference type="Gene3D" id="3.40.50.1820">
    <property type="entry name" value="alpha/beta hydrolase"/>
    <property type="match status" value="1"/>
</dbReference>
<dbReference type="EMBL" id="ML737895">
    <property type="protein sequence ID" value="KAE8358436.1"/>
    <property type="molecule type" value="Genomic_DNA"/>
</dbReference>
<evidence type="ECO:0000259" key="7">
    <source>
        <dbReference type="Pfam" id="PF12697"/>
    </source>
</evidence>
<evidence type="ECO:0000256" key="5">
    <source>
        <dbReference type="ARBA" id="ARBA00023128"/>
    </source>
</evidence>
<evidence type="ECO:0000256" key="1">
    <source>
        <dbReference type="ARBA" id="ARBA00004173"/>
    </source>
</evidence>
<evidence type="ECO:0000256" key="3">
    <source>
        <dbReference type="ARBA" id="ARBA00004370"/>
    </source>
</evidence>
<evidence type="ECO:0000256" key="4">
    <source>
        <dbReference type="ARBA" id="ARBA00022824"/>
    </source>
</evidence>
<sequence length="359" mass="39432">MILNVARTKRFWRRLRPRAKDQDNTPKCQPRKAFPAGLKLLCGPNDGTIDIVFVHGLTGDRDATWTAPGAEEPWPKTLLPSKLPTARIFTFGYDAYVADWRGVVSRSLIANHAYNLLASLSSYRENDATNERPIIFVCHSLGGLVCEDALFTSKQRPEPHLHNILRSTRGIIFLGTPHHGASLAKWADFVCRSISLVKQTNSEIVNVLKRDSEVLARIQDGFHTMVRSVGPPPIEVTCFYEEVPVLGVGLVVPQDSAVLPGYVPIGIHSNHMDMTKFASIDDPGFMAICGELRRWSKDTGGANQSGHGSSSRAAQTGLAHQYGANSHQYNQFGGGTQNIVGSHQYQAQGDMNFGMVPSK</sequence>
<accession>A0A5N6ZN86</accession>
<evidence type="ECO:0000256" key="2">
    <source>
        <dbReference type="ARBA" id="ARBA00004240"/>
    </source>
</evidence>
<dbReference type="GeneID" id="43653500"/>
<dbReference type="OrthoDB" id="427518at2759"/>
<evidence type="ECO:0000256" key="6">
    <source>
        <dbReference type="ARBA" id="ARBA00023136"/>
    </source>
</evidence>